<dbReference type="NCBIfam" id="NF004079">
    <property type="entry name" value="PRK05584.1"/>
    <property type="match status" value="1"/>
</dbReference>
<evidence type="ECO:0000313" key="8">
    <source>
        <dbReference type="Proteomes" id="UP000183926"/>
    </source>
</evidence>
<dbReference type="Pfam" id="PF01048">
    <property type="entry name" value="PNP_UDP_1"/>
    <property type="match status" value="1"/>
</dbReference>
<dbReference type="SUPFAM" id="SSF53167">
    <property type="entry name" value="Purine and uridine phosphorylases"/>
    <property type="match status" value="1"/>
</dbReference>
<dbReference type="NCBIfam" id="TIGR01704">
    <property type="entry name" value="MTA_SAH-Nsdase"/>
    <property type="match status" value="1"/>
</dbReference>
<keyword evidence="3" id="KW-0028">Amino-acid biosynthesis</keyword>
<organism evidence="7 8">
    <name type="scientific">Nitrosomonas eutropha</name>
    <dbReference type="NCBI Taxonomy" id="916"/>
    <lineage>
        <taxon>Bacteria</taxon>
        <taxon>Pseudomonadati</taxon>
        <taxon>Pseudomonadota</taxon>
        <taxon>Betaproteobacteria</taxon>
        <taxon>Nitrosomonadales</taxon>
        <taxon>Nitrosomonadaceae</taxon>
        <taxon>Nitrosomonas</taxon>
    </lineage>
</organism>
<reference evidence="7 8" key="1">
    <citation type="submission" date="2016-10" db="EMBL/GenBank/DDBJ databases">
        <authorList>
            <person name="de Groot N.N."/>
        </authorList>
    </citation>
    <scope>NUCLEOTIDE SEQUENCE [LARGE SCALE GENOMIC DNA]</scope>
    <source>
        <strain evidence="7 8">Nm24</strain>
    </source>
</reference>
<dbReference type="Gene3D" id="3.40.50.1580">
    <property type="entry name" value="Nucleoside phosphorylase domain"/>
    <property type="match status" value="1"/>
</dbReference>
<dbReference type="GO" id="GO:0019509">
    <property type="term" value="P:L-methionine salvage from methylthioadenosine"/>
    <property type="evidence" value="ECO:0007669"/>
    <property type="project" value="UniProtKB-UniPathway"/>
</dbReference>
<proteinExistence type="predicted"/>
<protein>
    <recommendedName>
        <fullName evidence="2">adenosylhomocysteine nucleosidase</fullName>
        <ecNumber evidence="2">3.2.2.9</ecNumber>
    </recommendedName>
</protein>
<dbReference type="GO" id="GO:0009164">
    <property type="term" value="P:nucleoside catabolic process"/>
    <property type="evidence" value="ECO:0007669"/>
    <property type="project" value="InterPro"/>
</dbReference>
<dbReference type="GO" id="GO:0005829">
    <property type="term" value="C:cytosol"/>
    <property type="evidence" value="ECO:0007669"/>
    <property type="project" value="TreeGrafter"/>
</dbReference>
<dbReference type="AlphaFoldDB" id="A0A1I7EXL5"/>
<evidence type="ECO:0000256" key="2">
    <source>
        <dbReference type="ARBA" id="ARBA00011974"/>
    </source>
</evidence>
<dbReference type="OrthoDB" id="9792278at2"/>
<dbReference type="GO" id="GO:0019284">
    <property type="term" value="P:L-methionine salvage from S-adenosylmethionine"/>
    <property type="evidence" value="ECO:0007669"/>
    <property type="project" value="TreeGrafter"/>
</dbReference>
<comment type="pathway">
    <text evidence="1">Amino-acid biosynthesis; L-methionine biosynthesis via salvage pathway; S-methyl-5-thio-alpha-D-ribose 1-phosphate from S-methyl-5'-thioadenosine (hydrolase route): step 1/2.</text>
</comment>
<dbReference type="Proteomes" id="UP000183926">
    <property type="component" value="Unassembled WGS sequence"/>
</dbReference>
<name>A0A1I7EXL5_9PROT</name>
<evidence type="ECO:0000256" key="5">
    <source>
        <dbReference type="ARBA" id="ARBA00023167"/>
    </source>
</evidence>
<evidence type="ECO:0000256" key="3">
    <source>
        <dbReference type="ARBA" id="ARBA00022605"/>
    </source>
</evidence>
<dbReference type="GO" id="GO:0008930">
    <property type="term" value="F:methylthioadenosine nucleosidase activity"/>
    <property type="evidence" value="ECO:0007669"/>
    <property type="project" value="InterPro"/>
</dbReference>
<dbReference type="GO" id="GO:0008782">
    <property type="term" value="F:adenosylhomocysteine nucleosidase activity"/>
    <property type="evidence" value="ECO:0007669"/>
    <property type="project" value="UniProtKB-EC"/>
</dbReference>
<keyword evidence="5" id="KW-0486">Methionine biosynthesis</keyword>
<feature type="domain" description="Nucleoside phosphorylase" evidence="6">
    <location>
        <begin position="3"/>
        <end position="248"/>
    </location>
</feature>
<evidence type="ECO:0000256" key="1">
    <source>
        <dbReference type="ARBA" id="ARBA00004945"/>
    </source>
</evidence>
<dbReference type="RefSeq" id="WP_074926020.1">
    <property type="nucleotide sequence ID" value="NZ_FPBL01000001.1"/>
</dbReference>
<sequence>MTTAILSALPEEQGGLVQALEQREQFQYAGRVFWRGRLHGQTVVLGLSGIGKVAAATTAVVLFERLGAQRIVFTGVAGGMGEGVQVGDVVVATQFLQHDMDASPIFPRWEVPGYGCTRFACDPELSTTLFAAAHAYLTNTQADIPRSSGVARIHLARVHQGLIVSGDRFVSTLAESIALRTTLAAAGHQALAVEMEGAAVAQVCSDFGKPFAAVRTISDRADDSAHIDFPRFICEVARPYADHIIAGFLQRQLAGTA</sequence>
<gene>
    <name evidence="7" type="ORF">SAMN05216339_101151</name>
</gene>
<dbReference type="EC" id="3.2.2.9" evidence="2"/>
<dbReference type="CDD" id="cd09008">
    <property type="entry name" value="MTAN"/>
    <property type="match status" value="1"/>
</dbReference>
<evidence type="ECO:0000313" key="7">
    <source>
        <dbReference type="EMBL" id="SFU28678.1"/>
    </source>
</evidence>
<dbReference type="EMBL" id="FPBL01000001">
    <property type="protein sequence ID" value="SFU28678.1"/>
    <property type="molecule type" value="Genomic_DNA"/>
</dbReference>
<dbReference type="InterPro" id="IPR000845">
    <property type="entry name" value="Nucleoside_phosphorylase_d"/>
</dbReference>
<accession>A0A1I7EXL5</accession>
<dbReference type="PANTHER" id="PTHR46832">
    <property type="entry name" value="5'-METHYLTHIOADENOSINE/S-ADENOSYLHOMOCYSTEINE NUCLEOSIDASE"/>
    <property type="match status" value="1"/>
</dbReference>
<dbReference type="PANTHER" id="PTHR46832:SF1">
    <property type="entry name" value="5'-METHYLTHIOADENOSINE_S-ADENOSYLHOMOCYSTEINE NUCLEOSIDASE"/>
    <property type="match status" value="1"/>
</dbReference>
<evidence type="ECO:0000256" key="4">
    <source>
        <dbReference type="ARBA" id="ARBA00022801"/>
    </source>
</evidence>
<dbReference type="InterPro" id="IPR035994">
    <property type="entry name" value="Nucleoside_phosphorylase_sf"/>
</dbReference>
<keyword evidence="4" id="KW-0378">Hydrolase</keyword>
<dbReference type="InterPro" id="IPR010049">
    <property type="entry name" value="MTA_SAH_Nsdase"/>
</dbReference>
<dbReference type="UniPathway" id="UPA00904">
    <property type="reaction ID" value="UER00871"/>
</dbReference>
<evidence type="ECO:0000259" key="6">
    <source>
        <dbReference type="Pfam" id="PF01048"/>
    </source>
</evidence>